<dbReference type="EMBL" id="AP026562">
    <property type="protein sequence ID" value="BDP44230.1"/>
    <property type="molecule type" value="Genomic_DNA"/>
</dbReference>
<evidence type="ECO:0000313" key="3">
    <source>
        <dbReference type="EMBL" id="BDP44230.1"/>
    </source>
</evidence>
<evidence type="ECO:0000259" key="2">
    <source>
        <dbReference type="Pfam" id="PF02517"/>
    </source>
</evidence>
<dbReference type="Proteomes" id="UP001064971">
    <property type="component" value="Plasmid pDAETH-2"/>
</dbReference>
<keyword evidence="4" id="KW-1185">Reference proteome</keyword>
<evidence type="ECO:0000313" key="4">
    <source>
        <dbReference type="Proteomes" id="UP001064971"/>
    </source>
</evidence>
<dbReference type="InterPro" id="IPR003675">
    <property type="entry name" value="Rce1/LyrA-like_dom"/>
</dbReference>
<protein>
    <recommendedName>
        <fullName evidence="2">CAAX prenyl protease 2/Lysostaphin resistance protein A-like domain-containing protein</fullName>
    </recommendedName>
</protein>
<sequence>MTLLVWLGWGLVERGRGRPGAGVMWGAVVFSAVLFGVGHLGAAGLVTDLTPAFVARTILLNALVGVAFGWLYWRRNPETAMLAHASWHMTVTLLSRPV</sequence>
<feature type="transmembrane region" description="Helical" evidence="1">
    <location>
        <begin position="53"/>
        <end position="73"/>
    </location>
</feature>
<feature type="domain" description="CAAX prenyl protease 2/Lysostaphin resistance protein A-like" evidence="2">
    <location>
        <begin position="21"/>
        <end position="89"/>
    </location>
</feature>
<organism evidence="3 4">
    <name type="scientific">Deinococcus aetherius</name>
    <dbReference type="NCBI Taxonomy" id="200252"/>
    <lineage>
        <taxon>Bacteria</taxon>
        <taxon>Thermotogati</taxon>
        <taxon>Deinococcota</taxon>
        <taxon>Deinococci</taxon>
        <taxon>Deinococcales</taxon>
        <taxon>Deinococcaceae</taxon>
        <taxon>Deinococcus</taxon>
    </lineage>
</organism>
<proteinExistence type="predicted"/>
<dbReference type="RefSeq" id="WP_264778098.1">
    <property type="nucleotide sequence ID" value="NZ_AP026562.1"/>
</dbReference>
<keyword evidence="3" id="KW-0614">Plasmid</keyword>
<keyword evidence="1" id="KW-0812">Transmembrane</keyword>
<keyword evidence="1" id="KW-0472">Membrane</keyword>
<feature type="transmembrane region" description="Helical" evidence="1">
    <location>
        <begin position="24"/>
        <end position="46"/>
    </location>
</feature>
<reference evidence="3" key="1">
    <citation type="submission" date="2022-07" db="EMBL/GenBank/DDBJ databases">
        <title>Complete Genome Sequence of the Radioresistant Bacterium Deinococcus aetherius ST0316, Isolated from the Air Dust collected in Lower Stratosphere above Japan.</title>
        <authorList>
            <person name="Satoh K."/>
            <person name="Hagiwara K."/>
            <person name="Katsumata K."/>
            <person name="Kubo A."/>
            <person name="Yokobori S."/>
            <person name="Yamagishi A."/>
            <person name="Oono Y."/>
            <person name="Narumi I."/>
        </authorList>
    </citation>
    <scope>NUCLEOTIDE SEQUENCE</scope>
    <source>
        <strain evidence="3">ST0316</strain>
        <plasmid evidence="3">pDAETH-2</plasmid>
    </source>
</reference>
<keyword evidence="1" id="KW-1133">Transmembrane helix</keyword>
<name>A0ABM8AK86_9DEIO</name>
<geneLocation type="plasmid" evidence="3 4">
    <name>pDAETH-2</name>
</geneLocation>
<accession>A0ABM8AK86</accession>
<dbReference type="Pfam" id="PF02517">
    <property type="entry name" value="Rce1-like"/>
    <property type="match status" value="1"/>
</dbReference>
<evidence type="ECO:0000256" key="1">
    <source>
        <dbReference type="SAM" id="Phobius"/>
    </source>
</evidence>
<gene>
    <name evidence="3" type="ORF">DAETH_41990</name>
</gene>